<evidence type="ECO:0000256" key="3">
    <source>
        <dbReference type="PROSITE-ProRule" id="PRU00023"/>
    </source>
</evidence>
<evidence type="ECO:0000313" key="5">
    <source>
        <dbReference type="EMBL" id="KAK4367948.1"/>
    </source>
</evidence>
<name>A0AAE1SC13_9SOLA</name>
<accession>A0AAE1SC13</accession>
<evidence type="ECO:0000313" key="6">
    <source>
        <dbReference type="Proteomes" id="UP001291623"/>
    </source>
</evidence>
<keyword evidence="4" id="KW-0812">Transmembrane</keyword>
<dbReference type="Pfam" id="PF12796">
    <property type="entry name" value="Ank_2"/>
    <property type="match status" value="1"/>
</dbReference>
<feature type="repeat" description="ANK" evidence="3">
    <location>
        <begin position="1"/>
        <end position="31"/>
    </location>
</feature>
<dbReference type="InterPro" id="IPR002110">
    <property type="entry name" value="Ankyrin_rpt"/>
</dbReference>
<reference evidence="5" key="1">
    <citation type="submission" date="2023-12" db="EMBL/GenBank/DDBJ databases">
        <title>Genome assembly of Anisodus tanguticus.</title>
        <authorList>
            <person name="Wang Y.-J."/>
        </authorList>
    </citation>
    <scope>NUCLEOTIDE SEQUENCE</scope>
    <source>
        <strain evidence="5">KB-2021</strain>
        <tissue evidence="5">Leaf</tissue>
    </source>
</reference>
<dbReference type="EMBL" id="JAVYJV010000006">
    <property type="protein sequence ID" value="KAK4367948.1"/>
    <property type="molecule type" value="Genomic_DNA"/>
</dbReference>
<dbReference type="SUPFAM" id="SSF48403">
    <property type="entry name" value="Ankyrin repeat"/>
    <property type="match status" value="1"/>
</dbReference>
<organism evidence="5 6">
    <name type="scientific">Anisodus tanguticus</name>
    <dbReference type="NCBI Taxonomy" id="243964"/>
    <lineage>
        <taxon>Eukaryota</taxon>
        <taxon>Viridiplantae</taxon>
        <taxon>Streptophyta</taxon>
        <taxon>Embryophyta</taxon>
        <taxon>Tracheophyta</taxon>
        <taxon>Spermatophyta</taxon>
        <taxon>Magnoliopsida</taxon>
        <taxon>eudicotyledons</taxon>
        <taxon>Gunneridae</taxon>
        <taxon>Pentapetalae</taxon>
        <taxon>asterids</taxon>
        <taxon>lamiids</taxon>
        <taxon>Solanales</taxon>
        <taxon>Solanaceae</taxon>
        <taxon>Solanoideae</taxon>
        <taxon>Hyoscyameae</taxon>
        <taxon>Anisodus</taxon>
    </lineage>
</organism>
<dbReference type="PANTHER" id="PTHR24166:SF48">
    <property type="entry name" value="PROTEIN VAPYRIN"/>
    <property type="match status" value="1"/>
</dbReference>
<evidence type="ECO:0000256" key="2">
    <source>
        <dbReference type="ARBA" id="ARBA00023043"/>
    </source>
</evidence>
<comment type="caution">
    <text evidence="5">The sequence shown here is derived from an EMBL/GenBank/DDBJ whole genome shotgun (WGS) entry which is preliminary data.</text>
</comment>
<sequence length="237" mass="26947">MTALHLAASEGHASIVELLLAYKADVNLKDRWRRTPLTDAKLYGHRDICRILEVCGGKDSNSDHPLTVRHEGDSIEVNIDISELNMQHSSMIEQVLIGTNHIIAHVEHRGMNYLHRHKPLPIVHNNLHPKFSTNTGMLQMVEGRQVTDTSSEPMHVKSVDLEKKLYTGQYPSRILQLSAALYLIRLVSSVLYLLYIKSMLHRWADNALVTHLKFTSNNQTLCPRLSDLWRKSSSKSS</sequence>
<keyword evidence="6" id="KW-1185">Reference proteome</keyword>
<protein>
    <submittedName>
        <fullName evidence="5">Uncharacterized protein</fullName>
    </submittedName>
</protein>
<proteinExistence type="predicted"/>
<evidence type="ECO:0000256" key="1">
    <source>
        <dbReference type="ARBA" id="ARBA00022737"/>
    </source>
</evidence>
<gene>
    <name evidence="5" type="ORF">RND71_011740</name>
</gene>
<dbReference type="InterPro" id="IPR036770">
    <property type="entry name" value="Ankyrin_rpt-contain_sf"/>
</dbReference>
<dbReference type="Proteomes" id="UP001291623">
    <property type="component" value="Unassembled WGS sequence"/>
</dbReference>
<dbReference type="InterPro" id="IPR050889">
    <property type="entry name" value="Dendritic_Spine_Reg/Scaffold"/>
</dbReference>
<dbReference type="AlphaFoldDB" id="A0AAE1SC13"/>
<keyword evidence="1" id="KW-0677">Repeat</keyword>
<dbReference type="Gene3D" id="1.25.40.20">
    <property type="entry name" value="Ankyrin repeat-containing domain"/>
    <property type="match status" value="1"/>
</dbReference>
<keyword evidence="4" id="KW-0472">Membrane</keyword>
<dbReference type="PROSITE" id="PS50297">
    <property type="entry name" value="ANK_REP_REGION"/>
    <property type="match status" value="1"/>
</dbReference>
<dbReference type="PROSITE" id="PS50088">
    <property type="entry name" value="ANK_REPEAT"/>
    <property type="match status" value="1"/>
</dbReference>
<dbReference type="PANTHER" id="PTHR24166">
    <property type="entry name" value="ROLLING PEBBLES, ISOFORM B"/>
    <property type="match status" value="1"/>
</dbReference>
<keyword evidence="4" id="KW-1133">Transmembrane helix</keyword>
<dbReference type="SMART" id="SM00248">
    <property type="entry name" value="ANK"/>
    <property type="match status" value="2"/>
</dbReference>
<evidence type="ECO:0000256" key="4">
    <source>
        <dbReference type="SAM" id="Phobius"/>
    </source>
</evidence>
<feature type="transmembrane region" description="Helical" evidence="4">
    <location>
        <begin position="174"/>
        <end position="195"/>
    </location>
</feature>
<keyword evidence="2 3" id="KW-0040">ANK repeat</keyword>